<dbReference type="Proteomes" id="UP000799767">
    <property type="component" value="Unassembled WGS sequence"/>
</dbReference>
<evidence type="ECO:0000313" key="6">
    <source>
        <dbReference type="EMBL" id="KAF2485794.1"/>
    </source>
</evidence>
<evidence type="ECO:0000259" key="5">
    <source>
        <dbReference type="Pfam" id="PF00501"/>
    </source>
</evidence>
<dbReference type="Gene3D" id="3.40.50.12780">
    <property type="entry name" value="N-terminal domain of ligase-like"/>
    <property type="match status" value="1"/>
</dbReference>
<dbReference type="InterPro" id="IPR000873">
    <property type="entry name" value="AMP-dep_synth/lig_dom"/>
</dbReference>
<dbReference type="InterPro" id="IPR042099">
    <property type="entry name" value="ANL_N_sf"/>
</dbReference>
<dbReference type="GO" id="GO:0005811">
    <property type="term" value="C:lipid droplet"/>
    <property type="evidence" value="ECO:0007669"/>
    <property type="project" value="TreeGrafter"/>
</dbReference>
<evidence type="ECO:0000313" key="7">
    <source>
        <dbReference type="Proteomes" id="UP000799767"/>
    </source>
</evidence>
<feature type="domain" description="AMP-dependent synthetase/ligase" evidence="5">
    <location>
        <begin position="59"/>
        <end position="373"/>
    </location>
</feature>
<keyword evidence="2" id="KW-0436">Ligase</keyword>
<evidence type="ECO:0000256" key="2">
    <source>
        <dbReference type="ARBA" id="ARBA00022598"/>
    </source>
</evidence>
<dbReference type="GO" id="GO:0005777">
    <property type="term" value="C:peroxisome"/>
    <property type="evidence" value="ECO:0007669"/>
    <property type="project" value="TreeGrafter"/>
</dbReference>
<dbReference type="GO" id="GO:0009898">
    <property type="term" value="C:cytoplasmic side of plasma membrane"/>
    <property type="evidence" value="ECO:0007669"/>
    <property type="project" value="TreeGrafter"/>
</dbReference>
<proteinExistence type="inferred from homology"/>
<gene>
    <name evidence="6" type="ORF">BDY17DRAFT_333062</name>
</gene>
<dbReference type="GO" id="GO:0004467">
    <property type="term" value="F:long-chain fatty acid-CoA ligase activity"/>
    <property type="evidence" value="ECO:0007669"/>
    <property type="project" value="TreeGrafter"/>
</dbReference>
<name>A0A6A6Q1C3_9PEZI</name>
<keyword evidence="4" id="KW-0067">ATP-binding</keyword>
<dbReference type="OrthoDB" id="10253869at2759"/>
<dbReference type="EMBL" id="MU001633">
    <property type="protein sequence ID" value="KAF2485794.1"/>
    <property type="molecule type" value="Genomic_DNA"/>
</dbReference>
<dbReference type="FunFam" id="3.30.300.30:FF:000002">
    <property type="entry name" value="Long-chain fatty acid transport protein 1"/>
    <property type="match status" value="1"/>
</dbReference>
<dbReference type="GO" id="GO:0005324">
    <property type="term" value="F:long-chain fatty acid transmembrane transporter activity"/>
    <property type="evidence" value="ECO:0007669"/>
    <property type="project" value="TreeGrafter"/>
</dbReference>
<evidence type="ECO:0000256" key="4">
    <source>
        <dbReference type="ARBA" id="ARBA00022840"/>
    </source>
</evidence>
<dbReference type="PANTHER" id="PTHR43107">
    <property type="entry name" value="LONG-CHAIN FATTY ACID TRANSPORT PROTEIN"/>
    <property type="match status" value="1"/>
</dbReference>
<dbReference type="PROSITE" id="PS00455">
    <property type="entry name" value="AMP_BINDING"/>
    <property type="match status" value="1"/>
</dbReference>
<protein>
    <recommendedName>
        <fullName evidence="5">AMP-dependent synthetase/ligase domain-containing protein</fullName>
    </recommendedName>
</protein>
<dbReference type="InterPro" id="IPR020845">
    <property type="entry name" value="AMP-binding_CS"/>
</dbReference>
<dbReference type="InterPro" id="IPR045851">
    <property type="entry name" value="AMP-bd_C_sf"/>
</dbReference>
<dbReference type="Pfam" id="PF00501">
    <property type="entry name" value="AMP-binding"/>
    <property type="match status" value="1"/>
</dbReference>
<keyword evidence="7" id="KW-1185">Reference proteome</keyword>
<dbReference type="PANTHER" id="PTHR43107:SF15">
    <property type="entry name" value="FATTY ACID TRANSPORT PROTEIN 3, ISOFORM A"/>
    <property type="match status" value="1"/>
</dbReference>
<comment type="similarity">
    <text evidence="1">Belongs to the ATP-dependent AMP-binding enzyme family.</text>
</comment>
<organism evidence="6 7">
    <name type="scientific">Neohortaea acidophila</name>
    <dbReference type="NCBI Taxonomy" id="245834"/>
    <lineage>
        <taxon>Eukaryota</taxon>
        <taxon>Fungi</taxon>
        <taxon>Dikarya</taxon>
        <taxon>Ascomycota</taxon>
        <taxon>Pezizomycotina</taxon>
        <taxon>Dothideomycetes</taxon>
        <taxon>Dothideomycetidae</taxon>
        <taxon>Mycosphaerellales</taxon>
        <taxon>Teratosphaeriaceae</taxon>
        <taxon>Neohortaea</taxon>
    </lineage>
</organism>
<keyword evidence="3" id="KW-0547">Nucleotide-binding</keyword>
<dbReference type="AlphaFoldDB" id="A0A6A6Q1C3"/>
<accession>A0A6A6Q1C3</accession>
<dbReference type="RefSeq" id="XP_033592363.1">
    <property type="nucleotide sequence ID" value="XM_033737902.1"/>
</dbReference>
<sequence length="631" mass="70167">MAAIATAVAGTAAAAAYLNAKFHIQHDLTAGSLVNTAAAAQTFIAEKQAQGKLLLYHKLEDHARERPDRPFLEYEDRAWTYGEFFACLQRVGNWLMNDLGVREGEIVALDGPNSAEYLMLWFALEGIGAGVAYVNSHLTGASLVSSVKLCEARYLIAERGIEDLVAPHVDELRGAGVTTFWYDAAFIDSLTDTTPIPPERGARTQATDVRKVSFVLIYTSGTTGLPKGVMQMVGRTLNTARNIAEYLKLTPDDKFYTCLPLYHGAGQGLCTTPVIYVGASMRLGRRFSHKTFWPEVHASKANRLQYVGELCRYLVNAPPHPLERRHHLAEAWGNGMRPDVWERFRQRFNIPVIHELYAATDGMGATFNYNRGEFTRNAIALRGLIWHARNGGTEVRAKIDPDTEDIVRGKDGWVLKAGINEAGEVLHKIDPSVKTTAFRGYFKNPAASEKRWMQGVFEPGDLWFRSGDVMRLDADGRVFFVDRAGDTFRWKSENVSTNEVADVVGSFAQIAETNVYGVAVPHADGRCGCAMLVLQPSTSPESLDLRGLARHVLERLPRYAVPIFLRVTPQIAVTGTYKMQKGPAKREGVDLDVLEKAGSQDRMFWLPNDGNSYVPFRRQDWEALKAGRIKI</sequence>
<dbReference type="GeneID" id="54478904"/>
<dbReference type="GO" id="GO:0005524">
    <property type="term" value="F:ATP binding"/>
    <property type="evidence" value="ECO:0007669"/>
    <property type="project" value="UniProtKB-KW"/>
</dbReference>
<evidence type="ECO:0000256" key="3">
    <source>
        <dbReference type="ARBA" id="ARBA00022741"/>
    </source>
</evidence>
<evidence type="ECO:0000256" key="1">
    <source>
        <dbReference type="ARBA" id="ARBA00006432"/>
    </source>
</evidence>
<dbReference type="SUPFAM" id="SSF56801">
    <property type="entry name" value="Acetyl-CoA synthetase-like"/>
    <property type="match status" value="1"/>
</dbReference>
<dbReference type="GO" id="GO:0044539">
    <property type="term" value="P:long-chain fatty acid import into cell"/>
    <property type="evidence" value="ECO:0007669"/>
    <property type="project" value="TreeGrafter"/>
</dbReference>
<dbReference type="Gene3D" id="3.30.300.30">
    <property type="match status" value="1"/>
</dbReference>
<reference evidence="6" key="1">
    <citation type="journal article" date="2020" name="Stud. Mycol.">
        <title>101 Dothideomycetes genomes: a test case for predicting lifestyles and emergence of pathogens.</title>
        <authorList>
            <person name="Haridas S."/>
            <person name="Albert R."/>
            <person name="Binder M."/>
            <person name="Bloem J."/>
            <person name="Labutti K."/>
            <person name="Salamov A."/>
            <person name="Andreopoulos B."/>
            <person name="Baker S."/>
            <person name="Barry K."/>
            <person name="Bills G."/>
            <person name="Bluhm B."/>
            <person name="Cannon C."/>
            <person name="Castanera R."/>
            <person name="Culley D."/>
            <person name="Daum C."/>
            <person name="Ezra D."/>
            <person name="Gonzalez J."/>
            <person name="Henrissat B."/>
            <person name="Kuo A."/>
            <person name="Liang C."/>
            <person name="Lipzen A."/>
            <person name="Lutzoni F."/>
            <person name="Magnuson J."/>
            <person name="Mondo S."/>
            <person name="Nolan M."/>
            <person name="Ohm R."/>
            <person name="Pangilinan J."/>
            <person name="Park H.-J."/>
            <person name="Ramirez L."/>
            <person name="Alfaro M."/>
            <person name="Sun H."/>
            <person name="Tritt A."/>
            <person name="Yoshinaga Y."/>
            <person name="Zwiers L.-H."/>
            <person name="Turgeon B."/>
            <person name="Goodwin S."/>
            <person name="Spatafora J."/>
            <person name="Crous P."/>
            <person name="Grigoriev I."/>
        </authorList>
    </citation>
    <scope>NUCLEOTIDE SEQUENCE</scope>
    <source>
        <strain evidence="6">CBS 113389</strain>
    </source>
</reference>